<proteinExistence type="predicted"/>
<organism evidence="2 3">
    <name type="scientific">Clostridium perfringens E str. JGS1987</name>
    <dbReference type="NCBI Taxonomy" id="451755"/>
    <lineage>
        <taxon>Bacteria</taxon>
        <taxon>Bacillati</taxon>
        <taxon>Bacillota</taxon>
        <taxon>Clostridia</taxon>
        <taxon>Eubacteriales</taxon>
        <taxon>Clostridiaceae</taxon>
        <taxon>Clostridium</taxon>
    </lineage>
</organism>
<reference evidence="2 3" key="1">
    <citation type="submission" date="2007-07" db="EMBL/GenBank/DDBJ databases">
        <title>Annotation of Clostridium perfringens E str. JGS1987.</title>
        <authorList>
            <person name="Paulsen I."/>
            <person name="Sebastian Y."/>
        </authorList>
    </citation>
    <scope>NUCLEOTIDE SEQUENCE [LARGE SCALE GENOMIC DNA]</scope>
    <source>
        <strain evidence="3">E str. JGS1987</strain>
    </source>
</reference>
<dbReference type="AlphaFoldDB" id="B1BVI7"/>
<evidence type="ECO:0000256" key="1">
    <source>
        <dbReference type="SAM" id="Coils"/>
    </source>
</evidence>
<sequence length="165" mass="19244">MRTAQDVANELNISRSDVYNLLRKKRFSPLVQKKGGQVAISNKLFNLLKEEIDNKRSLNEIEKDETINTKNVEKSETKENTPINETQEKEDFKFNPIEVLKNQIDLKDNQIAILNNVITNNLKRISELEEKQQDFKNLSEELKTLKNTLNDLSKRKSKKRVLGLF</sequence>
<dbReference type="EMBL" id="ABDW01000026">
    <property type="protein sequence ID" value="EDT14229.1"/>
    <property type="molecule type" value="Genomic_DNA"/>
</dbReference>
<name>B1BVI7_CLOPF</name>
<dbReference type="RefSeq" id="WP_003464895.1">
    <property type="nucleotide sequence ID" value="NZ_ABDW01000026.1"/>
</dbReference>
<evidence type="ECO:0000313" key="2">
    <source>
        <dbReference type="EMBL" id="EDT14229.1"/>
    </source>
</evidence>
<gene>
    <name evidence="2" type="ORF">AC3_A0266</name>
</gene>
<evidence type="ECO:0000313" key="3">
    <source>
        <dbReference type="Proteomes" id="UP000005337"/>
    </source>
</evidence>
<keyword evidence="1" id="KW-0175">Coiled coil</keyword>
<protein>
    <submittedName>
        <fullName evidence="2">Uncharacterized protein</fullName>
    </submittedName>
</protein>
<feature type="coiled-coil region" evidence="1">
    <location>
        <begin position="97"/>
        <end position="155"/>
    </location>
</feature>
<accession>B1BVI7</accession>
<dbReference type="Proteomes" id="UP000005337">
    <property type="component" value="Unassembled WGS sequence"/>
</dbReference>
<comment type="caution">
    <text evidence="2">The sequence shown here is derived from an EMBL/GenBank/DDBJ whole genome shotgun (WGS) entry which is preliminary data.</text>
</comment>